<accession>A0A3R9F2N7</accession>
<name>A0A3R9F2N7_9VIBR</name>
<evidence type="ECO:0000313" key="3">
    <source>
        <dbReference type="Proteomes" id="UP000269041"/>
    </source>
</evidence>
<protein>
    <submittedName>
        <fullName evidence="2">Uncharacterized protein</fullName>
    </submittedName>
</protein>
<dbReference type="Proteomes" id="UP000269041">
    <property type="component" value="Unassembled WGS sequence"/>
</dbReference>
<organism evidence="2 3">
    <name type="scientific">Vibrio pectenicida</name>
    <dbReference type="NCBI Taxonomy" id="62763"/>
    <lineage>
        <taxon>Bacteria</taxon>
        <taxon>Pseudomonadati</taxon>
        <taxon>Pseudomonadota</taxon>
        <taxon>Gammaproteobacteria</taxon>
        <taxon>Vibrionales</taxon>
        <taxon>Vibrionaceae</taxon>
        <taxon>Vibrio</taxon>
    </lineage>
</organism>
<feature type="signal peptide" evidence="1">
    <location>
        <begin position="1"/>
        <end position="20"/>
    </location>
</feature>
<reference evidence="2 3" key="1">
    <citation type="submission" date="2018-12" db="EMBL/GenBank/DDBJ databases">
        <title>Genomic taxonomy of the Vibrionaceae family.</title>
        <authorList>
            <person name="Gomez-Gil B."/>
            <person name="Enciso-Ibarra K."/>
        </authorList>
    </citation>
    <scope>NUCLEOTIDE SEQUENCE [LARGE SCALE GENOMIC DNA]</scope>
    <source>
        <strain evidence="2 3">CAIM 594</strain>
    </source>
</reference>
<dbReference type="RefSeq" id="WP_125323303.1">
    <property type="nucleotide sequence ID" value="NZ_AP024889.1"/>
</dbReference>
<gene>
    <name evidence="2" type="ORF">EJA03_18980</name>
</gene>
<dbReference type="EMBL" id="RSFA01000147">
    <property type="protein sequence ID" value="RSD28578.1"/>
    <property type="molecule type" value="Genomic_DNA"/>
</dbReference>
<evidence type="ECO:0000313" key="2">
    <source>
        <dbReference type="EMBL" id="RSD28578.1"/>
    </source>
</evidence>
<keyword evidence="3" id="KW-1185">Reference proteome</keyword>
<feature type="chain" id="PRO_5018784005" evidence="1">
    <location>
        <begin position="21"/>
        <end position="182"/>
    </location>
</feature>
<dbReference type="AlphaFoldDB" id="A0A3R9F2N7"/>
<dbReference type="OrthoDB" id="7062570at2"/>
<proteinExistence type="predicted"/>
<keyword evidence="1" id="KW-0732">Signal</keyword>
<sequence>MNISTLMALPFLTISIVAHSGTSIDFIYPTINGELDKTMQVHCTVGNHQFSGNLLEKAVRFEVIEMLDSSYLGSHNINCNTIFLNQSYEIRFNVVKFNQGEYGSFAPNYNSSGFASGVKQTKSRSSCYKPDNFAFDEACLSEFYGNRTYYLDGMLGQLDTQWHFDDSYSSSVGVFLLDNPQN</sequence>
<evidence type="ECO:0000256" key="1">
    <source>
        <dbReference type="SAM" id="SignalP"/>
    </source>
</evidence>
<comment type="caution">
    <text evidence="2">The sequence shown here is derived from an EMBL/GenBank/DDBJ whole genome shotgun (WGS) entry which is preliminary data.</text>
</comment>